<feature type="region of interest" description="Disordered" evidence="2">
    <location>
        <begin position="56"/>
        <end position="80"/>
    </location>
</feature>
<dbReference type="OrthoDB" id="416217at2759"/>
<dbReference type="Pfam" id="PF00172">
    <property type="entry name" value="Zn_clus"/>
    <property type="match status" value="1"/>
</dbReference>
<dbReference type="InterPro" id="IPR001138">
    <property type="entry name" value="Zn2Cys6_DnaBD"/>
</dbReference>
<keyword evidence="1" id="KW-0539">Nucleus</keyword>
<dbReference type="SUPFAM" id="SSF57701">
    <property type="entry name" value="Zn2/Cys6 DNA-binding domain"/>
    <property type="match status" value="1"/>
</dbReference>
<accession>A0A2H3U7M3</accession>
<dbReference type="PANTHER" id="PTHR47784:SF5">
    <property type="entry name" value="STEROL UPTAKE CONTROL PROTEIN 2"/>
    <property type="match status" value="1"/>
</dbReference>
<evidence type="ECO:0000256" key="1">
    <source>
        <dbReference type="ARBA" id="ARBA00023242"/>
    </source>
</evidence>
<reference evidence="5" key="1">
    <citation type="submission" date="2016-09" db="EMBL/GenBank/DDBJ databases">
        <authorList>
            <person name="Guldener U."/>
        </authorList>
    </citation>
    <scope>NUCLEOTIDE SEQUENCE [LARGE SCALE GENOMIC DNA]</scope>
    <source>
        <strain evidence="5">V64-1</strain>
    </source>
</reference>
<dbReference type="GO" id="GO:0008270">
    <property type="term" value="F:zinc ion binding"/>
    <property type="evidence" value="ECO:0007669"/>
    <property type="project" value="InterPro"/>
</dbReference>
<dbReference type="InterPro" id="IPR021858">
    <property type="entry name" value="Fun_TF"/>
</dbReference>
<dbReference type="VEuPathDB" id="FungiDB:FOXG_21142"/>
<feature type="domain" description="Zn(2)-C6 fungal-type" evidence="3">
    <location>
        <begin position="14"/>
        <end position="44"/>
    </location>
</feature>
<protein>
    <submittedName>
        <fullName evidence="4">Related to C6 transcription factor</fullName>
    </submittedName>
</protein>
<dbReference type="VEuPathDB" id="FungiDB:FOZG_12000"/>
<sequence>MTGTRHSYIKSRSGCQNCKRRKLKCGEETPSCRNCERRGKVCSLLGSSASLAANPSSALPHAQLPSGSETALPIPRPPGTGDVGFGPAGLTILDMELLHHYSISTALTLSSDPTLGNYFLQSVPQLGFSHIYVLHSVLALASSHVAHLRPESRQYYYDQSRARHTAATSMATPLLSDISTANAIPLFCFSFTTVFIAFGSLRDEDHLPFQESSLIPSWLVLFRGLRTVLEANNGALFSSSVSFLFHTTAVKRSWEFKQADMRALLEFQGFIKTSTSEEDEQTRQLLLDAFQELRRALYFFYDGNFGNEVKNRSLFTWMYKISDGFLSLVQQGNRKALCILGFACVLVHKLEYNWWCQGWGIRWIERVYASLDSVHRFWIAWPIKEIGWVPKRETADSKNI</sequence>
<evidence type="ECO:0000259" key="3">
    <source>
        <dbReference type="PROSITE" id="PS50048"/>
    </source>
</evidence>
<dbReference type="VEuPathDB" id="FungiDB:FOMG_09532"/>
<name>A0A2H3U7M3_FUSOX</name>
<dbReference type="Pfam" id="PF11951">
    <property type="entry name" value="Fungal_trans_2"/>
    <property type="match status" value="1"/>
</dbReference>
<dbReference type="Proteomes" id="UP000219369">
    <property type="component" value="Unassembled WGS sequence"/>
</dbReference>
<dbReference type="InterPro" id="IPR036864">
    <property type="entry name" value="Zn2-C6_fun-type_DNA-bd_sf"/>
</dbReference>
<dbReference type="PROSITE" id="PS00463">
    <property type="entry name" value="ZN2_CY6_FUNGAL_1"/>
    <property type="match status" value="1"/>
</dbReference>
<dbReference type="PROSITE" id="PS50048">
    <property type="entry name" value="ZN2_CY6_FUNGAL_2"/>
    <property type="match status" value="1"/>
</dbReference>
<dbReference type="CDD" id="cd00067">
    <property type="entry name" value="GAL4"/>
    <property type="match status" value="1"/>
</dbReference>
<organism evidence="4 5">
    <name type="scientific">Fusarium oxysporum</name>
    <name type="common">Fusarium vascular wilt</name>
    <dbReference type="NCBI Taxonomy" id="5507"/>
    <lineage>
        <taxon>Eukaryota</taxon>
        <taxon>Fungi</taxon>
        <taxon>Dikarya</taxon>
        <taxon>Ascomycota</taxon>
        <taxon>Pezizomycotina</taxon>
        <taxon>Sordariomycetes</taxon>
        <taxon>Hypocreomycetidae</taxon>
        <taxon>Hypocreales</taxon>
        <taxon>Nectriaceae</taxon>
        <taxon>Fusarium</taxon>
        <taxon>Fusarium oxysporum species complex</taxon>
    </lineage>
</organism>
<dbReference type="Gene3D" id="4.10.240.10">
    <property type="entry name" value="Zn(2)-C6 fungal-type DNA-binding domain"/>
    <property type="match status" value="1"/>
</dbReference>
<dbReference type="VEuPathDB" id="FungiDB:FOC1_g10007610"/>
<dbReference type="VEuPathDB" id="FungiDB:HZS61_016886"/>
<dbReference type="InterPro" id="IPR053157">
    <property type="entry name" value="Sterol_Uptake_Regulator"/>
</dbReference>
<dbReference type="GO" id="GO:0001228">
    <property type="term" value="F:DNA-binding transcription activator activity, RNA polymerase II-specific"/>
    <property type="evidence" value="ECO:0007669"/>
    <property type="project" value="TreeGrafter"/>
</dbReference>
<dbReference type="AlphaFoldDB" id="A0A2H3U7M3"/>
<evidence type="ECO:0000313" key="5">
    <source>
        <dbReference type="Proteomes" id="UP000219369"/>
    </source>
</evidence>
<evidence type="ECO:0000256" key="2">
    <source>
        <dbReference type="SAM" id="MobiDB-lite"/>
    </source>
</evidence>
<dbReference type="PANTHER" id="PTHR47784">
    <property type="entry name" value="STEROL UPTAKE CONTROL PROTEIN 2"/>
    <property type="match status" value="1"/>
</dbReference>
<proteinExistence type="predicted"/>
<dbReference type="VEuPathDB" id="FungiDB:FOC4_g10004885"/>
<gene>
    <name evidence="4" type="ORF">FRV6_14157</name>
</gene>
<dbReference type="SMART" id="SM00066">
    <property type="entry name" value="GAL4"/>
    <property type="match status" value="1"/>
</dbReference>
<dbReference type="EMBL" id="FMJY01000008">
    <property type="protein sequence ID" value="SCO90029.1"/>
    <property type="molecule type" value="Genomic_DNA"/>
</dbReference>
<evidence type="ECO:0000313" key="4">
    <source>
        <dbReference type="EMBL" id="SCO90029.1"/>
    </source>
</evidence>
<dbReference type="VEuPathDB" id="FungiDB:FOIG_09972"/>